<comment type="caution">
    <text evidence="1">The sequence shown here is derived from an EMBL/GenBank/DDBJ whole genome shotgun (WGS) entry which is preliminary data.</text>
</comment>
<name>A0A0F9QAH2_9ZZZZ</name>
<organism evidence="1">
    <name type="scientific">marine sediment metagenome</name>
    <dbReference type="NCBI Taxonomy" id="412755"/>
    <lineage>
        <taxon>unclassified sequences</taxon>
        <taxon>metagenomes</taxon>
        <taxon>ecological metagenomes</taxon>
    </lineage>
</organism>
<dbReference type="AlphaFoldDB" id="A0A0F9QAH2"/>
<protein>
    <submittedName>
        <fullName evidence="1">Uncharacterized protein</fullName>
    </submittedName>
</protein>
<sequence length="52" mass="5943">MFSRAYMQALEQQITKVLRAVAADEAKKSPSNKTRKVPGYRFPKRGVAFRVD</sequence>
<proteinExistence type="predicted"/>
<evidence type="ECO:0000313" key="1">
    <source>
        <dbReference type="EMBL" id="KKN10176.1"/>
    </source>
</evidence>
<gene>
    <name evidence="1" type="ORF">LCGC14_1039240</name>
</gene>
<reference evidence="1" key="1">
    <citation type="journal article" date="2015" name="Nature">
        <title>Complex archaea that bridge the gap between prokaryotes and eukaryotes.</title>
        <authorList>
            <person name="Spang A."/>
            <person name="Saw J.H."/>
            <person name="Jorgensen S.L."/>
            <person name="Zaremba-Niedzwiedzka K."/>
            <person name="Martijn J."/>
            <person name="Lind A.E."/>
            <person name="van Eijk R."/>
            <person name="Schleper C."/>
            <person name="Guy L."/>
            <person name="Ettema T.J."/>
        </authorList>
    </citation>
    <scope>NUCLEOTIDE SEQUENCE</scope>
</reference>
<dbReference type="EMBL" id="LAZR01004269">
    <property type="protein sequence ID" value="KKN10176.1"/>
    <property type="molecule type" value="Genomic_DNA"/>
</dbReference>
<accession>A0A0F9QAH2</accession>